<keyword evidence="1" id="KW-1133">Transmembrane helix</keyword>
<dbReference type="EMBL" id="JADEXQ010000069">
    <property type="protein sequence ID" value="MBE9031584.1"/>
    <property type="molecule type" value="Genomic_DNA"/>
</dbReference>
<accession>A0A928VT34</accession>
<proteinExistence type="predicted"/>
<organism evidence="2 3">
    <name type="scientific">Romeriopsis navalis LEGE 11480</name>
    <dbReference type="NCBI Taxonomy" id="2777977"/>
    <lineage>
        <taxon>Bacteria</taxon>
        <taxon>Bacillati</taxon>
        <taxon>Cyanobacteriota</taxon>
        <taxon>Cyanophyceae</taxon>
        <taxon>Leptolyngbyales</taxon>
        <taxon>Leptolyngbyaceae</taxon>
        <taxon>Romeriopsis</taxon>
        <taxon>Romeriopsis navalis</taxon>
    </lineage>
</organism>
<keyword evidence="1" id="KW-0472">Membrane</keyword>
<dbReference type="InterPro" id="IPR014719">
    <property type="entry name" value="Ribosomal_bL12_C/ClpS-like"/>
</dbReference>
<comment type="caution">
    <text evidence="2">The sequence shown here is derived from an EMBL/GenBank/DDBJ whole genome shotgun (WGS) entry which is preliminary data.</text>
</comment>
<evidence type="ECO:0000313" key="2">
    <source>
        <dbReference type="EMBL" id="MBE9031584.1"/>
    </source>
</evidence>
<evidence type="ECO:0000256" key="1">
    <source>
        <dbReference type="SAM" id="Phobius"/>
    </source>
</evidence>
<dbReference type="Gene3D" id="3.30.1390.10">
    <property type="match status" value="1"/>
</dbReference>
<reference evidence="2" key="1">
    <citation type="submission" date="2020-10" db="EMBL/GenBank/DDBJ databases">
        <authorList>
            <person name="Castelo-Branco R."/>
            <person name="Eusebio N."/>
            <person name="Adriana R."/>
            <person name="Vieira A."/>
            <person name="Brugerolle De Fraissinette N."/>
            <person name="Rezende De Castro R."/>
            <person name="Schneider M.P."/>
            <person name="Vasconcelos V."/>
            <person name="Leao P.N."/>
        </authorList>
    </citation>
    <scope>NUCLEOTIDE SEQUENCE</scope>
    <source>
        <strain evidence="2">LEGE 11480</strain>
    </source>
</reference>
<gene>
    <name evidence="2" type="ORF">IQ266_17770</name>
</gene>
<dbReference type="Proteomes" id="UP000625316">
    <property type="component" value="Unassembled WGS sequence"/>
</dbReference>
<protein>
    <submittedName>
        <fullName evidence="2">Uncharacterized protein</fullName>
    </submittedName>
</protein>
<dbReference type="RefSeq" id="WP_264326412.1">
    <property type="nucleotide sequence ID" value="NZ_JADEXQ010000069.1"/>
</dbReference>
<feature type="transmembrane region" description="Helical" evidence="1">
    <location>
        <begin position="42"/>
        <end position="61"/>
    </location>
</feature>
<evidence type="ECO:0000313" key="3">
    <source>
        <dbReference type="Proteomes" id="UP000625316"/>
    </source>
</evidence>
<keyword evidence="3" id="KW-1185">Reference proteome</keyword>
<dbReference type="AlphaFoldDB" id="A0A928VT34"/>
<keyword evidence="1" id="KW-0812">Transmembrane</keyword>
<name>A0A928VT34_9CYAN</name>
<sequence>MMRQLRFVLAGTLISLGAVLSLLCLVAAIAPGQTEDQRTSAVGVMLIVGAPPLVIGGALWMTGRQRDQARAEDRLQSTFFQVLQQGQGRMSILDFAMASKLDGDAAKAYLDDRAREFNADFDVNDDGAVLYCFNTALPAVAALQPDEVVYDVVLQDYPARQRQAIAAAITQLSDLSDFQVKESMRQAKKRPTAIANGVSQTVAESLRERLEGLGATVLVILR</sequence>
<dbReference type="SUPFAM" id="SSF54736">
    <property type="entry name" value="ClpS-like"/>
    <property type="match status" value="1"/>
</dbReference>